<comment type="caution">
    <text evidence="12">The sequence shown here is derived from an EMBL/GenBank/DDBJ whole genome shotgun (WGS) entry which is preliminary data.</text>
</comment>
<feature type="domain" description="Cytidyltransferase-like" evidence="11">
    <location>
        <begin position="7"/>
        <end position="179"/>
    </location>
</feature>
<dbReference type="CDD" id="cd02165">
    <property type="entry name" value="NMNAT"/>
    <property type="match status" value="1"/>
</dbReference>
<dbReference type="GO" id="GO:0009435">
    <property type="term" value="P:NAD+ biosynthetic process"/>
    <property type="evidence" value="ECO:0007669"/>
    <property type="project" value="UniProtKB-UniRule"/>
</dbReference>
<keyword evidence="6 10" id="KW-0547">Nucleotide-binding</keyword>
<evidence type="ECO:0000256" key="9">
    <source>
        <dbReference type="ARBA" id="ARBA00048721"/>
    </source>
</evidence>
<evidence type="ECO:0000313" key="12">
    <source>
        <dbReference type="EMBL" id="MQM72896.1"/>
    </source>
</evidence>
<dbReference type="Gene3D" id="3.40.50.620">
    <property type="entry name" value="HUPs"/>
    <property type="match status" value="1"/>
</dbReference>
<evidence type="ECO:0000256" key="10">
    <source>
        <dbReference type="HAMAP-Rule" id="MF_00244"/>
    </source>
</evidence>
<organism evidence="12 13">
    <name type="scientific">Candidatus Pseudoramibacter fermentans</name>
    <dbReference type="NCBI Taxonomy" id="2594427"/>
    <lineage>
        <taxon>Bacteria</taxon>
        <taxon>Bacillati</taxon>
        <taxon>Bacillota</taxon>
        <taxon>Clostridia</taxon>
        <taxon>Eubacteriales</taxon>
        <taxon>Eubacteriaceae</taxon>
        <taxon>Pseudoramibacter</taxon>
    </lineage>
</organism>
<gene>
    <name evidence="10" type="primary">nadD</name>
    <name evidence="12" type="ORF">FRC53_05650</name>
</gene>
<keyword evidence="5 10" id="KW-0548">Nucleotidyltransferase</keyword>
<comment type="similarity">
    <text evidence="10">Belongs to the NadD family.</text>
</comment>
<keyword evidence="7 10" id="KW-0067">ATP-binding</keyword>
<keyword evidence="8 10" id="KW-0520">NAD</keyword>
<dbReference type="EMBL" id="VOGB01000004">
    <property type="protein sequence ID" value="MQM72896.1"/>
    <property type="molecule type" value="Genomic_DNA"/>
</dbReference>
<dbReference type="NCBIfam" id="TIGR00482">
    <property type="entry name" value="nicotinate (nicotinamide) nucleotide adenylyltransferase"/>
    <property type="match status" value="1"/>
</dbReference>
<comment type="function">
    <text evidence="1 10">Catalyzes the reversible adenylation of nicotinate mononucleotide (NaMN) to nicotinic acid adenine dinucleotide (NaAD).</text>
</comment>
<comment type="catalytic activity">
    <reaction evidence="9 10">
        <text>nicotinate beta-D-ribonucleotide + ATP + H(+) = deamido-NAD(+) + diphosphate</text>
        <dbReference type="Rhea" id="RHEA:22860"/>
        <dbReference type="ChEBI" id="CHEBI:15378"/>
        <dbReference type="ChEBI" id="CHEBI:30616"/>
        <dbReference type="ChEBI" id="CHEBI:33019"/>
        <dbReference type="ChEBI" id="CHEBI:57502"/>
        <dbReference type="ChEBI" id="CHEBI:58437"/>
        <dbReference type="EC" id="2.7.7.18"/>
    </reaction>
</comment>
<dbReference type="EC" id="2.7.7.18" evidence="10"/>
<sequence>MSGKIGIFGGSFNPIHIGHLHLAESARIQFGLERVIFIPTGANPFKFKTVPTNDTSERKNRYEMVTLAIASNPFFEVSPIEINRTGKTYTIDTIQRIRKQYPDYELFFIAGADIVFNLTKWRRIDELFKQTAFIVAERPGYPTFKLRWTILRLRKHYQARIYPMMLSGMDITSTDIRKRIREGKSVRYLIPDDVNAYIQSKKLYQ</sequence>
<proteinExistence type="inferred from homology"/>
<dbReference type="InterPro" id="IPR004821">
    <property type="entry name" value="Cyt_trans-like"/>
</dbReference>
<evidence type="ECO:0000256" key="4">
    <source>
        <dbReference type="ARBA" id="ARBA00022679"/>
    </source>
</evidence>
<name>A0A6L5GSR6_9FIRM</name>
<keyword evidence="3 10" id="KW-0662">Pyridine nucleotide biosynthesis</keyword>
<dbReference type="Proteomes" id="UP000473648">
    <property type="component" value="Unassembled WGS sequence"/>
</dbReference>
<evidence type="ECO:0000256" key="7">
    <source>
        <dbReference type="ARBA" id="ARBA00022840"/>
    </source>
</evidence>
<dbReference type="PANTHER" id="PTHR39321">
    <property type="entry name" value="NICOTINATE-NUCLEOTIDE ADENYLYLTRANSFERASE-RELATED"/>
    <property type="match status" value="1"/>
</dbReference>
<evidence type="ECO:0000259" key="11">
    <source>
        <dbReference type="Pfam" id="PF01467"/>
    </source>
</evidence>
<accession>A0A6L5GSR6</accession>
<comment type="pathway">
    <text evidence="2 10">Cofactor biosynthesis; NAD(+) biosynthesis; deamido-NAD(+) from nicotinate D-ribonucleotide: step 1/1.</text>
</comment>
<dbReference type="SUPFAM" id="SSF52374">
    <property type="entry name" value="Nucleotidylyl transferase"/>
    <property type="match status" value="1"/>
</dbReference>
<dbReference type="HAMAP" id="MF_00244">
    <property type="entry name" value="NaMN_adenylyltr"/>
    <property type="match status" value="1"/>
</dbReference>
<evidence type="ECO:0000313" key="13">
    <source>
        <dbReference type="Proteomes" id="UP000473648"/>
    </source>
</evidence>
<dbReference type="AlphaFoldDB" id="A0A6L5GSR6"/>
<keyword evidence="4 10" id="KW-0808">Transferase</keyword>
<evidence type="ECO:0000256" key="2">
    <source>
        <dbReference type="ARBA" id="ARBA00005019"/>
    </source>
</evidence>
<dbReference type="InterPro" id="IPR005248">
    <property type="entry name" value="NadD/NMNAT"/>
</dbReference>
<reference evidence="12" key="1">
    <citation type="journal article" date="2020" name="Appl. Environ. Microbiol.">
        <title>Medium-Chain Fatty Acid Synthesis by 'Candidatus Weimeria bifida' gen. nov., sp. nov., and 'Candidatus Pseudoramibacter fermentans' sp. nov.</title>
        <authorList>
            <person name="Scarborough M.J."/>
            <person name="Myers K.S."/>
            <person name="Donohue T.J."/>
            <person name="Noguera D.R."/>
        </authorList>
    </citation>
    <scope>NUCLEOTIDE SEQUENCE</scope>
    <source>
        <strain evidence="12">EUB1.1</strain>
    </source>
</reference>
<evidence type="ECO:0000256" key="8">
    <source>
        <dbReference type="ARBA" id="ARBA00023027"/>
    </source>
</evidence>
<dbReference type="GO" id="GO:0004515">
    <property type="term" value="F:nicotinate-nucleotide adenylyltransferase activity"/>
    <property type="evidence" value="ECO:0007669"/>
    <property type="project" value="UniProtKB-UniRule"/>
</dbReference>
<dbReference type="PANTHER" id="PTHR39321:SF3">
    <property type="entry name" value="PHOSPHOPANTETHEINE ADENYLYLTRANSFERASE"/>
    <property type="match status" value="1"/>
</dbReference>
<dbReference type="UniPathway" id="UPA00253">
    <property type="reaction ID" value="UER00332"/>
</dbReference>
<evidence type="ECO:0000256" key="6">
    <source>
        <dbReference type="ARBA" id="ARBA00022741"/>
    </source>
</evidence>
<dbReference type="NCBIfam" id="NF000840">
    <property type="entry name" value="PRK00071.1-3"/>
    <property type="match status" value="1"/>
</dbReference>
<dbReference type="InterPro" id="IPR014729">
    <property type="entry name" value="Rossmann-like_a/b/a_fold"/>
</dbReference>
<dbReference type="NCBIfam" id="TIGR00125">
    <property type="entry name" value="cyt_tran_rel"/>
    <property type="match status" value="1"/>
</dbReference>
<protein>
    <recommendedName>
        <fullName evidence="10">Probable nicotinate-nucleotide adenylyltransferase</fullName>
        <ecNumber evidence="10">2.7.7.18</ecNumber>
    </recommendedName>
    <alternativeName>
        <fullName evidence="10">Deamido-NAD(+) diphosphorylase</fullName>
    </alternativeName>
    <alternativeName>
        <fullName evidence="10">Deamido-NAD(+) pyrophosphorylase</fullName>
    </alternativeName>
    <alternativeName>
        <fullName evidence="10">Nicotinate mononucleotide adenylyltransferase</fullName>
        <shortName evidence="10">NaMN adenylyltransferase</shortName>
    </alternativeName>
</protein>
<keyword evidence="13" id="KW-1185">Reference proteome</keyword>
<evidence type="ECO:0000256" key="1">
    <source>
        <dbReference type="ARBA" id="ARBA00002324"/>
    </source>
</evidence>
<evidence type="ECO:0000256" key="3">
    <source>
        <dbReference type="ARBA" id="ARBA00022642"/>
    </source>
</evidence>
<dbReference type="Pfam" id="PF01467">
    <property type="entry name" value="CTP_transf_like"/>
    <property type="match status" value="1"/>
</dbReference>
<dbReference type="GO" id="GO:0005524">
    <property type="term" value="F:ATP binding"/>
    <property type="evidence" value="ECO:0007669"/>
    <property type="project" value="UniProtKB-KW"/>
</dbReference>
<evidence type="ECO:0000256" key="5">
    <source>
        <dbReference type="ARBA" id="ARBA00022695"/>
    </source>
</evidence>